<sequence>MDENALRQWLIQCFGPIQGEVAWRQLEGLPDYVKEQLLSQDPSTLPDPAQVQSLMKAFSTGGMSTFPNMEQTVQDGAVNVKLAKSLALQQVNAAGSETQVSMVEGQAMRSAMSEANLWLDTASSLDPVQGAAEALTRADWVEGTLDSWANFAAPVAESMNSALTSVIGERLGDLNGEITGMFAGPVPIPIPDGMKDPKQLLKLFANTSFAMQLGQAAGSLALEVRGSYDQGIALLNNAAGGLIMQNVYAYAKELEIDVTEVTAFLALREAAYARLYANVPWLMPRFEALIGKYARGVVIDLDAMEEQLRDVTAMDPQSLSGAVDLTNVGLTDSPEQREAMTSIGALLALVEGWVDTVVWRAGMAHLPHIEQLREMMRRERAMGGPAERTFESLIGLQLRPKRVREAAQLWETITLQQGIEARDGMWAHPDLLPQLPAEPSNDANAETTAKKSEAIDWDAELSQLLEQDEAASHDATDGTAEPSGNESTNDAAEDSGDGSGNTDSGDQDAADPQEDGSQEA</sequence>
<gene>
    <name evidence="3" type="ORF">BGLCM_0873</name>
    <name evidence="2" type="ORF">BIFGAL_02802</name>
</gene>
<dbReference type="EMBL" id="ABXB03000001">
    <property type="protein sequence ID" value="EFA23695.1"/>
    <property type="molecule type" value="Genomic_DNA"/>
</dbReference>
<reference evidence="3 5" key="2">
    <citation type="submission" date="2014-03" db="EMBL/GenBank/DDBJ databases">
        <title>Genomics of Bifidobacteria.</title>
        <authorList>
            <person name="Ventura M."/>
            <person name="Milani C."/>
            <person name="Lugli G.A."/>
        </authorList>
    </citation>
    <scope>NUCLEOTIDE SEQUENCE [LARGE SCALE GENOMIC DNA]</scope>
    <source>
        <strain evidence="3 5">LMG 11596</strain>
    </source>
</reference>
<dbReference type="InterPro" id="IPR018766">
    <property type="entry name" value="Zinicin_2"/>
</dbReference>
<feature type="compositionally biased region" description="Acidic residues" evidence="1">
    <location>
        <begin position="505"/>
        <end position="520"/>
    </location>
</feature>
<keyword evidence="2" id="KW-0378">Hydrolase</keyword>
<dbReference type="GO" id="GO:0016787">
    <property type="term" value="F:hydrolase activity"/>
    <property type="evidence" value="ECO:0007669"/>
    <property type="project" value="UniProtKB-KW"/>
</dbReference>
<dbReference type="STRING" id="561180.BIFGAL_02802"/>
<dbReference type="EMBL" id="JGYW01000004">
    <property type="protein sequence ID" value="KFI59279.1"/>
    <property type="molecule type" value="Genomic_DNA"/>
</dbReference>
<keyword evidence="5" id="KW-1185">Reference proteome</keyword>
<comment type="caution">
    <text evidence="2">The sequence shown here is derived from an EMBL/GenBank/DDBJ whole genome shotgun (WGS) entry which is preliminary data.</text>
</comment>
<dbReference type="PANTHER" id="PTHR39420">
    <property type="match status" value="1"/>
</dbReference>
<dbReference type="OrthoDB" id="8478472at2"/>
<dbReference type="PANTHER" id="PTHR39420:SF2">
    <property type="entry name" value="HYDROLASE"/>
    <property type="match status" value="1"/>
</dbReference>
<organism evidence="2 4">
    <name type="scientific">Bifidobacterium gallicum DSM 20093 = LMG 11596</name>
    <dbReference type="NCBI Taxonomy" id="561180"/>
    <lineage>
        <taxon>Bacteria</taxon>
        <taxon>Bacillati</taxon>
        <taxon>Actinomycetota</taxon>
        <taxon>Actinomycetes</taxon>
        <taxon>Bifidobacteriales</taxon>
        <taxon>Bifidobacteriaceae</taxon>
        <taxon>Bifidobacterium</taxon>
    </lineage>
</organism>
<dbReference type="AlphaFoldDB" id="D1NSP3"/>
<dbReference type="SUPFAM" id="SSF55486">
    <property type="entry name" value="Metalloproteases ('zincins'), catalytic domain"/>
    <property type="match status" value="1"/>
</dbReference>
<evidence type="ECO:0000313" key="5">
    <source>
        <dbReference type="Proteomes" id="UP000029074"/>
    </source>
</evidence>
<proteinExistence type="predicted"/>
<protein>
    <submittedName>
        <fullName evidence="2 3">Hydrolase</fullName>
    </submittedName>
</protein>
<dbReference type="eggNOG" id="COG5282">
    <property type="taxonomic scope" value="Bacteria"/>
</dbReference>
<dbReference type="Pfam" id="PF10103">
    <property type="entry name" value="Zincin_2"/>
    <property type="match status" value="1"/>
</dbReference>
<dbReference type="Proteomes" id="UP000029074">
    <property type="component" value="Unassembled WGS sequence"/>
</dbReference>
<evidence type="ECO:0000313" key="3">
    <source>
        <dbReference type="EMBL" id="KFI59279.1"/>
    </source>
</evidence>
<evidence type="ECO:0000313" key="4">
    <source>
        <dbReference type="Proteomes" id="UP000003656"/>
    </source>
</evidence>
<dbReference type="NCBIfam" id="TIGR03624">
    <property type="entry name" value="putative hydrolase"/>
    <property type="match status" value="1"/>
</dbReference>
<dbReference type="Proteomes" id="UP000003656">
    <property type="component" value="Unassembled WGS sequence"/>
</dbReference>
<reference evidence="2 4" key="1">
    <citation type="submission" date="2009-11" db="EMBL/GenBank/DDBJ databases">
        <authorList>
            <person name="Weinstock G."/>
            <person name="Sodergren E."/>
            <person name="Clifton S."/>
            <person name="Fulton L."/>
            <person name="Fulton B."/>
            <person name="Courtney L."/>
            <person name="Fronick C."/>
            <person name="Harrison M."/>
            <person name="Strong C."/>
            <person name="Farmer C."/>
            <person name="Delahaunty K."/>
            <person name="Markovic C."/>
            <person name="Hall O."/>
            <person name="Minx P."/>
            <person name="Tomlinson C."/>
            <person name="Mitreva M."/>
            <person name="Nelson J."/>
            <person name="Hou S."/>
            <person name="Wollam A."/>
            <person name="Pepin K.H."/>
            <person name="Johnson M."/>
            <person name="Bhonagiri V."/>
            <person name="Nash W.E."/>
            <person name="Warren W."/>
            <person name="Chinwalla A."/>
            <person name="Mardis E.R."/>
            <person name="Wilson R.K."/>
        </authorList>
    </citation>
    <scope>NUCLEOTIDE SEQUENCE [LARGE SCALE GENOMIC DNA]</scope>
    <source>
        <strain evidence="2 4">DSM 20093</strain>
    </source>
</reference>
<name>D1NSP3_9BIFI</name>
<accession>D1NSP3</accession>
<dbReference type="Gene3D" id="1.20.150.30">
    <property type="entry name" value="Zincin-like metallopeptidase, N-terminal domain"/>
    <property type="match status" value="1"/>
</dbReference>
<evidence type="ECO:0000313" key="2">
    <source>
        <dbReference type="EMBL" id="EFA23695.1"/>
    </source>
</evidence>
<dbReference type="InterPro" id="IPR042271">
    <property type="entry name" value="Zinicin_2_N"/>
</dbReference>
<dbReference type="RefSeq" id="WP_006294208.1">
    <property type="nucleotide sequence ID" value="NZ_ABXB03000001.1"/>
</dbReference>
<evidence type="ECO:0000256" key="1">
    <source>
        <dbReference type="SAM" id="MobiDB-lite"/>
    </source>
</evidence>
<feature type="region of interest" description="Disordered" evidence="1">
    <location>
        <begin position="430"/>
        <end position="520"/>
    </location>
</feature>